<reference evidence="3" key="1">
    <citation type="submission" date="2019-09" db="EMBL/GenBank/DDBJ databases">
        <title>Distinct polysaccharide growth profiles of human intestinal Prevotella copri isolates.</title>
        <authorList>
            <person name="Fehlner-Peach H."/>
            <person name="Magnabosco C."/>
            <person name="Raghavan V."/>
            <person name="Scher J.U."/>
            <person name="Tett A."/>
            <person name="Cox L.M."/>
            <person name="Gottsegen C."/>
            <person name="Watters A."/>
            <person name="Wiltshire- Gordon J.D."/>
            <person name="Segata N."/>
            <person name="Bonneau R."/>
            <person name="Littman D.R."/>
        </authorList>
    </citation>
    <scope>NUCLEOTIDE SEQUENCE [LARGE SCALE GENOMIC DNA]</scope>
    <source>
        <strain evidence="3">iAA108</strain>
    </source>
</reference>
<proteinExistence type="predicted"/>
<evidence type="ECO:0000313" key="3">
    <source>
        <dbReference type="Proteomes" id="UP000421408"/>
    </source>
</evidence>
<evidence type="ECO:0000256" key="1">
    <source>
        <dbReference type="SAM" id="SignalP"/>
    </source>
</evidence>
<gene>
    <name evidence="2" type="ORF">F7D74_12965</name>
</gene>
<protein>
    <recommendedName>
        <fullName evidence="4">Lipocalin-like domain-containing protein</fullName>
    </recommendedName>
</protein>
<dbReference type="Proteomes" id="UP000421408">
    <property type="component" value="Unassembled WGS sequence"/>
</dbReference>
<dbReference type="RefSeq" id="WP_153119438.1">
    <property type="nucleotide sequence ID" value="NZ_VZCC01000101.1"/>
</dbReference>
<feature type="chain" id="PRO_5041658132" description="Lipocalin-like domain-containing protein" evidence="1">
    <location>
        <begin position="20"/>
        <end position="368"/>
    </location>
</feature>
<organism evidence="2 3">
    <name type="scientific">Segatella copri</name>
    <dbReference type="NCBI Taxonomy" id="165179"/>
    <lineage>
        <taxon>Bacteria</taxon>
        <taxon>Pseudomonadati</taxon>
        <taxon>Bacteroidota</taxon>
        <taxon>Bacteroidia</taxon>
        <taxon>Bacteroidales</taxon>
        <taxon>Prevotellaceae</taxon>
        <taxon>Segatella</taxon>
    </lineage>
</organism>
<sequence>MKNLFTFIVALFMATSVYAQKTVTYSFTDVTDVTEGTPSGGLPSLTFSDGAVLKMNNSTKKWDSGKKIVIDGNETNTIKGSNGTQNILELPNPATKITLYSYCNKKQAEIGEKKCYWKEINGTSYDGTNETMIFKSFTDVANYLKEPDVFSFPVDNVTKFTFNNAGYQVCFVIKVEYADENKVSSVTIGDAGFATHASAFAVDYSNRTDGLEAYSVSYNSSSKELAYTKIDGVVEAGKAVILKGKGNYILKASSKTPTVTETGLMTSDGTKTGAENIYCLANKTTNGVGFYRVSSDVKIPANKAYLEINTPNSAKYYSIGIGGNTTGIQTIQQNSVKADGIMYSLSGQRVGENYKGIVICNGKKMIKK</sequence>
<dbReference type="EMBL" id="VZCC01000101">
    <property type="protein sequence ID" value="MQN84864.1"/>
    <property type="molecule type" value="Genomic_DNA"/>
</dbReference>
<dbReference type="AlphaFoldDB" id="A0AA90V0P7"/>
<name>A0AA90V0P7_9BACT</name>
<feature type="signal peptide" evidence="1">
    <location>
        <begin position="1"/>
        <end position="19"/>
    </location>
</feature>
<evidence type="ECO:0000313" key="2">
    <source>
        <dbReference type="EMBL" id="MQN84864.1"/>
    </source>
</evidence>
<evidence type="ECO:0008006" key="4">
    <source>
        <dbReference type="Google" id="ProtNLM"/>
    </source>
</evidence>
<comment type="caution">
    <text evidence="2">The sequence shown here is derived from an EMBL/GenBank/DDBJ whole genome shotgun (WGS) entry which is preliminary data.</text>
</comment>
<keyword evidence="1" id="KW-0732">Signal</keyword>
<accession>A0AA90V0P7</accession>